<dbReference type="GO" id="GO:0000981">
    <property type="term" value="F:DNA-binding transcription factor activity, RNA polymerase II-specific"/>
    <property type="evidence" value="ECO:0007669"/>
    <property type="project" value="InterPro"/>
</dbReference>
<keyword evidence="4" id="KW-0274">FAD</keyword>
<dbReference type="InterPro" id="IPR016169">
    <property type="entry name" value="FAD-bd_PCMH_sub2"/>
</dbReference>
<evidence type="ECO:0000259" key="8">
    <source>
        <dbReference type="PROSITE" id="PS50048"/>
    </source>
</evidence>
<dbReference type="PANTHER" id="PTHR42973:SF39">
    <property type="entry name" value="FAD-BINDING PCMH-TYPE DOMAIN-CONTAINING PROTEIN"/>
    <property type="match status" value="1"/>
</dbReference>
<evidence type="ECO:0000256" key="1">
    <source>
        <dbReference type="ARBA" id="ARBA00001974"/>
    </source>
</evidence>
<reference evidence="10" key="1">
    <citation type="journal article" date="2021" name="Nat. Commun.">
        <title>Genetic determinants of endophytism in the Arabidopsis root mycobiome.</title>
        <authorList>
            <person name="Mesny F."/>
            <person name="Miyauchi S."/>
            <person name="Thiergart T."/>
            <person name="Pickel B."/>
            <person name="Atanasova L."/>
            <person name="Karlsson M."/>
            <person name="Huettel B."/>
            <person name="Barry K.W."/>
            <person name="Haridas S."/>
            <person name="Chen C."/>
            <person name="Bauer D."/>
            <person name="Andreopoulos W."/>
            <person name="Pangilinan J."/>
            <person name="LaButti K."/>
            <person name="Riley R."/>
            <person name="Lipzen A."/>
            <person name="Clum A."/>
            <person name="Drula E."/>
            <person name="Henrissat B."/>
            <person name="Kohler A."/>
            <person name="Grigoriev I.V."/>
            <person name="Martin F.M."/>
            <person name="Hacquard S."/>
        </authorList>
    </citation>
    <scope>NUCLEOTIDE SEQUENCE</scope>
    <source>
        <strain evidence="10">FSSC 5 MPI-SDFR-AT-0091</strain>
    </source>
</reference>
<dbReference type="InterPro" id="IPR016166">
    <property type="entry name" value="FAD-bd_PCMH"/>
</dbReference>
<keyword evidence="5" id="KW-0560">Oxidoreductase</keyword>
<feature type="region of interest" description="Disordered" evidence="7">
    <location>
        <begin position="440"/>
        <end position="482"/>
    </location>
</feature>
<dbReference type="Pfam" id="PF08031">
    <property type="entry name" value="BBE"/>
    <property type="match status" value="1"/>
</dbReference>
<dbReference type="AlphaFoldDB" id="A0A9P9HLW9"/>
<feature type="compositionally biased region" description="Low complexity" evidence="7">
    <location>
        <begin position="1"/>
        <end position="11"/>
    </location>
</feature>
<accession>A0A9P9HLW9</accession>
<evidence type="ECO:0000259" key="9">
    <source>
        <dbReference type="PROSITE" id="PS51387"/>
    </source>
</evidence>
<dbReference type="InterPro" id="IPR021858">
    <property type="entry name" value="Fun_TF"/>
</dbReference>
<dbReference type="Gene3D" id="4.10.240.10">
    <property type="entry name" value="Zn(2)-C6 fungal-type DNA-binding domain"/>
    <property type="match status" value="1"/>
</dbReference>
<evidence type="ECO:0000256" key="7">
    <source>
        <dbReference type="SAM" id="MobiDB-lite"/>
    </source>
</evidence>
<proteinExistence type="inferred from homology"/>
<dbReference type="InterPro" id="IPR036318">
    <property type="entry name" value="FAD-bd_PCMH-like_sf"/>
</dbReference>
<dbReference type="SMART" id="SM00066">
    <property type="entry name" value="GAL4"/>
    <property type="match status" value="1"/>
</dbReference>
<evidence type="ECO:0000256" key="3">
    <source>
        <dbReference type="ARBA" id="ARBA00022630"/>
    </source>
</evidence>
<dbReference type="InterPro" id="IPR036864">
    <property type="entry name" value="Zn2-C6_fun-type_DNA-bd_sf"/>
</dbReference>
<dbReference type="GO" id="GO:0008270">
    <property type="term" value="F:zinc ion binding"/>
    <property type="evidence" value="ECO:0007669"/>
    <property type="project" value="InterPro"/>
</dbReference>
<evidence type="ECO:0000256" key="6">
    <source>
        <dbReference type="ARBA" id="ARBA00023242"/>
    </source>
</evidence>
<dbReference type="SUPFAM" id="SSF57701">
    <property type="entry name" value="Zn2/Cys6 DNA-binding domain"/>
    <property type="match status" value="1"/>
</dbReference>
<evidence type="ECO:0000256" key="2">
    <source>
        <dbReference type="ARBA" id="ARBA00005466"/>
    </source>
</evidence>
<sequence>MPGVEAMQGQAGRRRAERQTSSCTECRRRKQKCSQGQPCTNCLRRFPQPICEYKVKSSKRSSPPTYLQKPPPALAVRQGPYAHLNPADVQEAIINLEDALSSSSSGSSAQNPHSKISAWVPFKVVSKEVQDEDEAILKSLQVIVEHRLTLANRIYLDERAETTKAFLAHHEGRRPVGLPVEGSMEQLRLLPMEPTNLNKELVRIHLQLLCRFKCSVDGNPDPSNAFMKYWVPCCVQDPLLLQIVLFTSSCFLSETGHIPKIIAMMHKGKVYHLLNSQLRDEASQTSDASVLGVVQMVADSWYWGATADLKAHIRGLKQMIRMRGGLSQLGLHGYLAKMIIVHDVVMALAHEIDPCIYGHPGFTFQDPIMVPFKTALNTPLIFGWPTFQGCSNSLQLHPSTAQILDDMRYLFDVVLSLPEFPSPEELDNVVTTAGWVQDRISDLPDDAPSRRSPEYRTPSRSSSVESPAKSPGSAKSDKSSPPVELPDMMYRVVRLTSLIWVRSILNRSPTSTMCSERDVMIIWGSVWQAGLPCWQAVIGIFVWIILALVPSCHKTPAGRFMKTLMVSTFMSIGVDNWHIAMDITRTAFKLQRWLAGGRIQAGEKGLSGGETVVDKSTNDIMVTMCDFNQLRKDIPNGIVLLPGQEGYEEVLDRWSVACVKRAAVVVLPSNSQEVATAVRFAVSNKIVMTVCGGGHSSSGTSSSEGMVIDLRKMRKVKVDTEAMTVEFEGGCLWKDVDFALEQYGLATVGGVVNHTGVGGLTLGGGHGYLTPLHGLTIDNMISAEVVLADGTIVEASEDKDSDLFWAVRGAGAQFGVVTRFVSRAHKQGKVWSGMLAYSADKLPDLLSAANDLHQQHTSESHCLALGIGFGPDGTRIVSAIPMFHGSEADGREYFSGLLRVGPIIDNTSMMTTAQMNTLMNPIMEHGIRRLMGSGNVTMPLDIRSMLQNAEEFWKFCESHEGMGHSALAIEFFPTDKIREVAQDATAYANRGDYYDAMTIFAWEDAAHDAEVRRFNRDLCRRIRETNGYQAVSGGHWSKGPVGVYINIEADSVSPKDAWGVNLPRLRELKKKYDPQNVFHKWHGIAETTESIS</sequence>
<dbReference type="InterPro" id="IPR050416">
    <property type="entry name" value="FAD-linked_Oxidoreductase"/>
</dbReference>
<dbReference type="Gene3D" id="3.30.43.10">
    <property type="entry name" value="Uridine Diphospho-n-acetylenolpyruvylglucosamine Reductase, domain 2"/>
    <property type="match status" value="1"/>
</dbReference>
<dbReference type="Pfam" id="PF00172">
    <property type="entry name" value="Zn_clus"/>
    <property type="match status" value="1"/>
</dbReference>
<organism evidence="10 11">
    <name type="scientific">Fusarium solani</name>
    <name type="common">Filamentous fungus</name>
    <dbReference type="NCBI Taxonomy" id="169388"/>
    <lineage>
        <taxon>Eukaryota</taxon>
        <taxon>Fungi</taxon>
        <taxon>Dikarya</taxon>
        <taxon>Ascomycota</taxon>
        <taxon>Pezizomycotina</taxon>
        <taxon>Sordariomycetes</taxon>
        <taxon>Hypocreomycetidae</taxon>
        <taxon>Hypocreales</taxon>
        <taxon>Nectriaceae</taxon>
        <taxon>Fusarium</taxon>
        <taxon>Fusarium solani species complex</taxon>
    </lineage>
</organism>
<dbReference type="SUPFAM" id="SSF56176">
    <property type="entry name" value="FAD-binding/transporter-associated domain-like"/>
    <property type="match status" value="1"/>
</dbReference>
<dbReference type="EMBL" id="JAGTJS010000008">
    <property type="protein sequence ID" value="KAH7259960.1"/>
    <property type="molecule type" value="Genomic_DNA"/>
</dbReference>
<feature type="compositionally biased region" description="Basic and acidic residues" evidence="7">
    <location>
        <begin position="440"/>
        <end position="454"/>
    </location>
</feature>
<dbReference type="PROSITE" id="PS50048">
    <property type="entry name" value="ZN2_CY6_FUNGAL_2"/>
    <property type="match status" value="1"/>
</dbReference>
<evidence type="ECO:0000256" key="5">
    <source>
        <dbReference type="ARBA" id="ARBA00023002"/>
    </source>
</evidence>
<dbReference type="InterPro" id="IPR012951">
    <property type="entry name" value="BBE"/>
</dbReference>
<evidence type="ECO:0008006" key="12">
    <source>
        <dbReference type="Google" id="ProtNLM"/>
    </source>
</evidence>
<comment type="cofactor">
    <cofactor evidence="1">
        <name>FAD</name>
        <dbReference type="ChEBI" id="CHEBI:57692"/>
    </cofactor>
</comment>
<keyword evidence="11" id="KW-1185">Reference proteome</keyword>
<evidence type="ECO:0000256" key="4">
    <source>
        <dbReference type="ARBA" id="ARBA00022827"/>
    </source>
</evidence>
<feature type="domain" description="Zn(2)-C6 fungal-type" evidence="8">
    <location>
        <begin position="22"/>
        <end position="53"/>
    </location>
</feature>
<gene>
    <name evidence="10" type="ORF">B0J15DRAFT_394640</name>
</gene>
<feature type="region of interest" description="Disordered" evidence="7">
    <location>
        <begin position="1"/>
        <end position="40"/>
    </location>
</feature>
<dbReference type="PROSITE" id="PS51387">
    <property type="entry name" value="FAD_PCMH"/>
    <property type="match status" value="1"/>
</dbReference>
<evidence type="ECO:0000313" key="10">
    <source>
        <dbReference type="EMBL" id="KAH7259960.1"/>
    </source>
</evidence>
<dbReference type="GO" id="GO:0071949">
    <property type="term" value="F:FAD binding"/>
    <property type="evidence" value="ECO:0007669"/>
    <property type="project" value="InterPro"/>
</dbReference>
<dbReference type="InterPro" id="IPR006094">
    <property type="entry name" value="Oxid_FAD_bind_N"/>
</dbReference>
<comment type="caution">
    <text evidence="10">The sequence shown here is derived from an EMBL/GenBank/DDBJ whole genome shotgun (WGS) entry which is preliminary data.</text>
</comment>
<protein>
    <recommendedName>
        <fullName evidence="12">FAD-binding PCMH-type domain-containing protein</fullName>
    </recommendedName>
</protein>
<keyword evidence="6" id="KW-0539">Nucleus</keyword>
<comment type="similarity">
    <text evidence="2">Belongs to the oxygen-dependent FAD-linked oxidoreductase family.</text>
</comment>
<dbReference type="Gene3D" id="3.30.465.10">
    <property type="match status" value="1"/>
</dbReference>
<dbReference type="InterPro" id="IPR001138">
    <property type="entry name" value="Zn2Cys6_DnaBD"/>
</dbReference>
<name>A0A9P9HLW9_FUSSL</name>
<dbReference type="Gene3D" id="3.40.462.20">
    <property type="match status" value="1"/>
</dbReference>
<keyword evidence="3" id="KW-0285">Flavoprotein</keyword>
<dbReference type="Proteomes" id="UP000736672">
    <property type="component" value="Unassembled WGS sequence"/>
</dbReference>
<dbReference type="GO" id="GO:0016491">
    <property type="term" value="F:oxidoreductase activity"/>
    <property type="evidence" value="ECO:0007669"/>
    <property type="project" value="UniProtKB-KW"/>
</dbReference>
<dbReference type="PROSITE" id="PS00463">
    <property type="entry name" value="ZN2_CY6_FUNGAL_1"/>
    <property type="match status" value="1"/>
</dbReference>
<evidence type="ECO:0000313" key="11">
    <source>
        <dbReference type="Proteomes" id="UP000736672"/>
    </source>
</evidence>
<dbReference type="PANTHER" id="PTHR42973">
    <property type="entry name" value="BINDING OXIDOREDUCTASE, PUTATIVE (AFU_ORTHOLOGUE AFUA_1G17690)-RELATED"/>
    <property type="match status" value="1"/>
</dbReference>
<feature type="domain" description="FAD-binding PCMH-type" evidence="9">
    <location>
        <begin position="657"/>
        <end position="827"/>
    </location>
</feature>
<dbReference type="Pfam" id="PF11951">
    <property type="entry name" value="Fungal_trans_2"/>
    <property type="match status" value="1"/>
</dbReference>
<dbReference type="Pfam" id="PF01565">
    <property type="entry name" value="FAD_binding_4"/>
    <property type="match status" value="1"/>
</dbReference>
<dbReference type="CDD" id="cd00067">
    <property type="entry name" value="GAL4"/>
    <property type="match status" value="1"/>
</dbReference>
<dbReference type="OrthoDB" id="415825at2759"/>
<dbReference type="InterPro" id="IPR016167">
    <property type="entry name" value="FAD-bd_PCMH_sub1"/>
</dbReference>